<sequence length="379" mass="43496">MSETTPLTGQHSRTTRSALIKLLLAILVVQTVLLGIKRHSSGKDDHPIGDEPWFETAPIRIQSWNLRNDAMPNGESIEETISKLNKTVPFESEVSWFSHYEEVPWSTRRIGIANEVFFNRPDIFTVNEALIRQVKDLERLLNPMKYVGVGRDDGKEAGEFQAVYYDPNKVELLDWDTFWLSDTPEIPSKYPGAGSTRSATVCHFRNRQTGFDFVIINLHLDDQSDGQRRLAAALAKLRAGYEFERGRPVFLVGDINSQSSGKNSGAYKILTGEEEYEGDLNEEFRNRFTNKFSKTFAFDDMLKTCRPERRTGNLATFTGFKATSDDYTRIDFQFAGNPHSEGIDMLWEVEQYRVGESWFDNNYYLSDHRPVISDVRVWN</sequence>
<proteinExistence type="predicted"/>
<dbReference type="SUPFAM" id="SSF56219">
    <property type="entry name" value="DNase I-like"/>
    <property type="match status" value="1"/>
</dbReference>
<dbReference type="InterPro" id="IPR036691">
    <property type="entry name" value="Endo/exonu/phosph_ase_sf"/>
</dbReference>
<name>A0A448YSZ4_BRENA</name>
<dbReference type="AlphaFoldDB" id="A0A448YSZ4"/>
<dbReference type="InterPro" id="IPR050410">
    <property type="entry name" value="CCR4/nocturin_mRNA_transcr"/>
</dbReference>
<protein>
    <submittedName>
        <fullName evidence="1">DEKNAAC105301</fullName>
    </submittedName>
</protein>
<dbReference type="InParanoid" id="A0A448YSZ4"/>
<dbReference type="EMBL" id="CAACVR010000067">
    <property type="protein sequence ID" value="VEU24031.1"/>
    <property type="molecule type" value="Genomic_DNA"/>
</dbReference>
<evidence type="ECO:0000313" key="2">
    <source>
        <dbReference type="Proteomes" id="UP000290900"/>
    </source>
</evidence>
<dbReference type="PANTHER" id="PTHR12121">
    <property type="entry name" value="CARBON CATABOLITE REPRESSOR PROTEIN 4"/>
    <property type="match status" value="1"/>
</dbReference>
<organism evidence="1 2">
    <name type="scientific">Brettanomyces naardenensis</name>
    <name type="common">Yeast</name>
    <dbReference type="NCBI Taxonomy" id="13370"/>
    <lineage>
        <taxon>Eukaryota</taxon>
        <taxon>Fungi</taxon>
        <taxon>Dikarya</taxon>
        <taxon>Ascomycota</taxon>
        <taxon>Saccharomycotina</taxon>
        <taxon>Pichiomycetes</taxon>
        <taxon>Pichiales</taxon>
        <taxon>Pichiaceae</taxon>
        <taxon>Brettanomyces</taxon>
    </lineage>
</organism>
<reference evidence="1 2" key="1">
    <citation type="submission" date="2018-12" db="EMBL/GenBank/DDBJ databases">
        <authorList>
            <person name="Tiukova I."/>
            <person name="Dainat J."/>
        </authorList>
    </citation>
    <scope>NUCLEOTIDE SEQUENCE [LARGE SCALE GENOMIC DNA]</scope>
</reference>
<evidence type="ECO:0000313" key="1">
    <source>
        <dbReference type="EMBL" id="VEU24031.1"/>
    </source>
</evidence>
<dbReference type="PANTHER" id="PTHR12121:SF36">
    <property type="entry name" value="ENDONUCLEASE_EXONUCLEASE_PHOSPHATASE DOMAIN-CONTAINING PROTEIN"/>
    <property type="match status" value="1"/>
</dbReference>
<keyword evidence="2" id="KW-1185">Reference proteome</keyword>
<dbReference type="GO" id="GO:0000175">
    <property type="term" value="F:3'-5'-RNA exonuclease activity"/>
    <property type="evidence" value="ECO:0007669"/>
    <property type="project" value="TreeGrafter"/>
</dbReference>
<dbReference type="Proteomes" id="UP000290900">
    <property type="component" value="Unassembled WGS sequence"/>
</dbReference>
<gene>
    <name evidence="1" type="ORF">BRENAR_LOCUS4760</name>
</gene>
<dbReference type="Gene3D" id="3.60.10.10">
    <property type="entry name" value="Endonuclease/exonuclease/phosphatase"/>
    <property type="match status" value="1"/>
</dbReference>
<accession>A0A448YSZ4</accession>
<dbReference type="OrthoDB" id="276515at2759"/>